<reference evidence="5 6" key="1">
    <citation type="journal article" date="2013" name="Genome Announc.">
        <title>Genome Sequence of the Sulfate-Reducing Bacterium Desulfotomaculum hydrothermale Lam5(T).</title>
        <authorList>
            <person name="Amin O."/>
            <person name="Fardeau M.L."/>
            <person name="Valette O."/>
            <person name="Hirschler-Rea A."/>
            <person name="Barbe V."/>
            <person name="Medigue C."/>
            <person name="Vacherie B."/>
            <person name="Ollivier B."/>
            <person name="Bertin P.N."/>
            <person name="Dolla A."/>
        </authorList>
    </citation>
    <scope>NUCLEOTIDE SEQUENCE [LARGE SCALE GENOMIC DNA]</scope>
    <source>
        <strain evidence="6">Lam5 / DSM 18033</strain>
    </source>
</reference>
<gene>
    <name evidence="5" type="ORF">DESHY_20124</name>
</gene>
<dbReference type="InterPro" id="IPR011856">
    <property type="entry name" value="tRNA_endonuc-like_dom_sf"/>
</dbReference>
<evidence type="ECO:0000256" key="3">
    <source>
        <dbReference type="ARBA" id="ARBA00022801"/>
    </source>
</evidence>
<evidence type="ECO:0000256" key="2">
    <source>
        <dbReference type="ARBA" id="ARBA00022722"/>
    </source>
</evidence>
<name>K8DZ95_9FIRM</name>
<dbReference type="AlphaFoldDB" id="K8DZ95"/>
<keyword evidence="2" id="KW-0540">Nuclease</keyword>
<comment type="cofactor">
    <cofactor evidence="1">
        <name>Mg(2+)</name>
        <dbReference type="ChEBI" id="CHEBI:18420"/>
    </cofactor>
</comment>
<dbReference type="Gene3D" id="3.40.1350.10">
    <property type="match status" value="1"/>
</dbReference>
<dbReference type="STRING" id="1121428.DESHY_20124"/>
<dbReference type="Pfam" id="PF08774">
    <property type="entry name" value="VRR_NUC"/>
    <property type="match status" value="1"/>
</dbReference>
<proteinExistence type="predicted"/>
<evidence type="ECO:0000256" key="1">
    <source>
        <dbReference type="ARBA" id="ARBA00001946"/>
    </source>
</evidence>
<dbReference type="GO" id="GO:0016788">
    <property type="term" value="F:hydrolase activity, acting on ester bonds"/>
    <property type="evidence" value="ECO:0007669"/>
    <property type="project" value="InterPro"/>
</dbReference>
<dbReference type="Proteomes" id="UP000009315">
    <property type="component" value="Unassembled WGS sequence"/>
</dbReference>
<keyword evidence="6" id="KW-1185">Reference proteome</keyword>
<accession>K8DZ95</accession>
<dbReference type="EMBL" id="CAOS01000009">
    <property type="protein sequence ID" value="CCO08255.1"/>
    <property type="molecule type" value="Genomic_DNA"/>
</dbReference>
<dbReference type="OrthoDB" id="1697409at2"/>
<evidence type="ECO:0000313" key="6">
    <source>
        <dbReference type="Proteomes" id="UP000009315"/>
    </source>
</evidence>
<evidence type="ECO:0000259" key="4">
    <source>
        <dbReference type="SMART" id="SM00990"/>
    </source>
</evidence>
<dbReference type="SMART" id="SM00990">
    <property type="entry name" value="VRR_NUC"/>
    <property type="match status" value="1"/>
</dbReference>
<comment type="caution">
    <text evidence="5">The sequence shown here is derived from an EMBL/GenBank/DDBJ whole genome shotgun (WGS) entry which is preliminary data.</text>
</comment>
<feature type="domain" description="VRR-NUC" evidence="4">
    <location>
        <begin position="9"/>
        <end position="113"/>
    </location>
</feature>
<sequence>MNKPKSEANIQSQIRSFVSIEKLGVLFRANVGEAWTGERIEKNADGSITIHNPRRFKSGLPMGFSDLFGVAEMGRAVFIEVKSPTGRLRPDQENFLREMAKRGAFAGVARSPEDAEKIFRGALVGLK</sequence>
<dbReference type="InterPro" id="IPR014883">
    <property type="entry name" value="VRR_NUC"/>
</dbReference>
<protein>
    <recommendedName>
        <fullName evidence="4">VRR-NUC domain-containing protein</fullName>
    </recommendedName>
</protein>
<dbReference type="eggNOG" id="ENOG5032YEF">
    <property type="taxonomic scope" value="Bacteria"/>
</dbReference>
<evidence type="ECO:0000313" key="5">
    <source>
        <dbReference type="EMBL" id="CCO08255.1"/>
    </source>
</evidence>
<dbReference type="GO" id="GO:0003676">
    <property type="term" value="F:nucleic acid binding"/>
    <property type="evidence" value="ECO:0007669"/>
    <property type="project" value="InterPro"/>
</dbReference>
<keyword evidence="3" id="KW-0378">Hydrolase</keyword>
<dbReference type="RefSeq" id="WP_008411593.1">
    <property type="nucleotide sequence ID" value="NZ_CAOS01000009.1"/>
</dbReference>
<organism evidence="5 6">
    <name type="scientific">Desulforamulus hydrothermalis Lam5 = DSM 18033</name>
    <dbReference type="NCBI Taxonomy" id="1121428"/>
    <lineage>
        <taxon>Bacteria</taxon>
        <taxon>Bacillati</taxon>
        <taxon>Bacillota</taxon>
        <taxon>Clostridia</taxon>
        <taxon>Eubacteriales</taxon>
        <taxon>Peptococcaceae</taxon>
        <taxon>Desulforamulus</taxon>
    </lineage>
</organism>
<dbReference type="GO" id="GO:0004518">
    <property type="term" value="F:nuclease activity"/>
    <property type="evidence" value="ECO:0007669"/>
    <property type="project" value="UniProtKB-KW"/>
</dbReference>